<feature type="transmembrane region" description="Helical" evidence="1">
    <location>
        <begin position="115"/>
        <end position="138"/>
    </location>
</feature>
<gene>
    <name evidence="2" type="ORF">IAA06_04040</name>
</gene>
<sequence length="198" mass="22313">MRKKSKGSSCTFPAWRLMLAGFLVGVLLPNILWKMEWQQQTMASMYLLSAFSGREISGLEYLLEVFRMRGTYFLIAFFCGLSVFGVPLAILWIVLTGMKAGALLTMSILQFGLAGGAAGVGLLFPQYLLYLPVLTYFLREVYAQSMDVWKNKGLFPQKVCRYGGVCAICGIFYFGGILLEVYCNPWIVEMLIKKLKFL</sequence>
<evidence type="ECO:0000313" key="3">
    <source>
        <dbReference type="Proteomes" id="UP000823842"/>
    </source>
</evidence>
<evidence type="ECO:0000256" key="1">
    <source>
        <dbReference type="SAM" id="Phobius"/>
    </source>
</evidence>
<keyword evidence="1" id="KW-0812">Transmembrane</keyword>
<comment type="caution">
    <text evidence="2">The sequence shown here is derived from an EMBL/GenBank/DDBJ whole genome shotgun (WGS) entry which is preliminary data.</text>
</comment>
<dbReference type="EMBL" id="DWYZ01000083">
    <property type="protein sequence ID" value="HJB27947.1"/>
    <property type="molecule type" value="Genomic_DNA"/>
</dbReference>
<feature type="non-terminal residue" evidence="2">
    <location>
        <position position="198"/>
    </location>
</feature>
<feature type="transmembrane region" description="Helical" evidence="1">
    <location>
        <begin position="159"/>
        <end position="179"/>
    </location>
</feature>
<proteinExistence type="predicted"/>
<feature type="transmembrane region" description="Helical" evidence="1">
    <location>
        <begin position="12"/>
        <end position="33"/>
    </location>
</feature>
<reference evidence="2" key="2">
    <citation type="submission" date="2021-04" db="EMBL/GenBank/DDBJ databases">
        <authorList>
            <person name="Gilroy R."/>
        </authorList>
    </citation>
    <scope>NUCLEOTIDE SEQUENCE</scope>
    <source>
        <strain evidence="2">ChiSjej1B19-5720</strain>
    </source>
</reference>
<reference evidence="2" key="1">
    <citation type="journal article" date="2021" name="PeerJ">
        <title>Extensive microbial diversity within the chicken gut microbiome revealed by metagenomics and culture.</title>
        <authorList>
            <person name="Gilroy R."/>
            <person name="Ravi A."/>
            <person name="Getino M."/>
            <person name="Pursley I."/>
            <person name="Horton D.L."/>
            <person name="Alikhan N.F."/>
            <person name="Baker D."/>
            <person name="Gharbi K."/>
            <person name="Hall N."/>
            <person name="Watson M."/>
            <person name="Adriaenssens E.M."/>
            <person name="Foster-Nyarko E."/>
            <person name="Jarju S."/>
            <person name="Secka A."/>
            <person name="Antonio M."/>
            <person name="Oren A."/>
            <person name="Chaudhuri R.R."/>
            <person name="La Ragione R."/>
            <person name="Hildebrand F."/>
            <person name="Pallen M.J."/>
        </authorList>
    </citation>
    <scope>NUCLEOTIDE SEQUENCE</scope>
    <source>
        <strain evidence="2">ChiSjej1B19-5720</strain>
    </source>
</reference>
<keyword evidence="1" id="KW-0472">Membrane</keyword>
<protein>
    <submittedName>
        <fullName evidence="2">Stage II sporulation protein M</fullName>
    </submittedName>
</protein>
<keyword evidence="1" id="KW-1133">Transmembrane helix</keyword>
<name>A0A9D2LRC5_9FIRM</name>
<dbReference type="AlphaFoldDB" id="A0A9D2LRC5"/>
<accession>A0A9D2LRC5</accession>
<evidence type="ECO:0000313" key="2">
    <source>
        <dbReference type="EMBL" id="HJB27947.1"/>
    </source>
</evidence>
<dbReference type="Proteomes" id="UP000823842">
    <property type="component" value="Unassembled WGS sequence"/>
</dbReference>
<feature type="transmembrane region" description="Helical" evidence="1">
    <location>
        <begin position="72"/>
        <end position="95"/>
    </location>
</feature>
<organism evidence="2 3">
    <name type="scientific">Candidatus Blautia faecavium</name>
    <dbReference type="NCBI Taxonomy" id="2838487"/>
    <lineage>
        <taxon>Bacteria</taxon>
        <taxon>Bacillati</taxon>
        <taxon>Bacillota</taxon>
        <taxon>Clostridia</taxon>
        <taxon>Lachnospirales</taxon>
        <taxon>Lachnospiraceae</taxon>
        <taxon>Blautia</taxon>
    </lineage>
</organism>